<gene>
    <name evidence="2" type="primary">109581771</name>
</gene>
<accession>A0A1X7UYN7</accession>
<protein>
    <submittedName>
        <fullName evidence="2">Uncharacterized protein</fullName>
    </submittedName>
</protein>
<organism evidence="2">
    <name type="scientific">Amphimedon queenslandica</name>
    <name type="common">Sponge</name>
    <dbReference type="NCBI Taxonomy" id="400682"/>
    <lineage>
        <taxon>Eukaryota</taxon>
        <taxon>Metazoa</taxon>
        <taxon>Porifera</taxon>
        <taxon>Demospongiae</taxon>
        <taxon>Heteroscleromorpha</taxon>
        <taxon>Haplosclerida</taxon>
        <taxon>Niphatidae</taxon>
        <taxon>Amphimedon</taxon>
    </lineage>
</organism>
<dbReference type="KEGG" id="aqu:109581771"/>
<keyword evidence="3" id="KW-1185">Reference proteome</keyword>
<evidence type="ECO:0000313" key="2">
    <source>
        <dbReference type="EnsemblMetazoa" id="Aqu2.1.32477_001"/>
    </source>
</evidence>
<evidence type="ECO:0000256" key="1">
    <source>
        <dbReference type="SAM" id="SignalP"/>
    </source>
</evidence>
<keyword evidence="1" id="KW-0732">Signal</keyword>
<reference evidence="3" key="1">
    <citation type="journal article" date="2010" name="Nature">
        <title>The Amphimedon queenslandica genome and the evolution of animal complexity.</title>
        <authorList>
            <person name="Srivastava M."/>
            <person name="Simakov O."/>
            <person name="Chapman J."/>
            <person name="Fahey B."/>
            <person name="Gauthier M.E."/>
            <person name="Mitros T."/>
            <person name="Richards G.S."/>
            <person name="Conaco C."/>
            <person name="Dacre M."/>
            <person name="Hellsten U."/>
            <person name="Larroux C."/>
            <person name="Putnam N.H."/>
            <person name="Stanke M."/>
            <person name="Adamska M."/>
            <person name="Darling A."/>
            <person name="Degnan S.M."/>
            <person name="Oakley T.H."/>
            <person name="Plachetzki D.C."/>
            <person name="Zhai Y."/>
            <person name="Adamski M."/>
            <person name="Calcino A."/>
            <person name="Cummins S.F."/>
            <person name="Goodstein D.M."/>
            <person name="Harris C."/>
            <person name="Jackson D.J."/>
            <person name="Leys S.P."/>
            <person name="Shu S."/>
            <person name="Woodcroft B.J."/>
            <person name="Vervoort M."/>
            <person name="Kosik K.S."/>
            <person name="Manning G."/>
            <person name="Degnan B.M."/>
            <person name="Rokhsar D.S."/>
        </authorList>
    </citation>
    <scope>NUCLEOTIDE SEQUENCE [LARGE SCALE GENOMIC DNA]</scope>
</reference>
<name>A0A1X7UYN7_AMPQE</name>
<proteinExistence type="predicted"/>
<evidence type="ECO:0000313" key="3">
    <source>
        <dbReference type="Proteomes" id="UP000007879"/>
    </source>
</evidence>
<dbReference type="Proteomes" id="UP000007879">
    <property type="component" value="Unassembled WGS sequence"/>
</dbReference>
<feature type="chain" id="PRO_5012485520" evidence="1">
    <location>
        <begin position="22"/>
        <end position="215"/>
    </location>
</feature>
<dbReference type="AlphaFoldDB" id="A0A1X7UYN7"/>
<sequence length="215" mass="25112">MVCKLFAVVLAVVVCAGVAFGQPPLPQRCFESPSAWSGHFHRIDYSSGHLTHGYMFYNRTEFRLLYIHEPTVDVPQYENHWLFYNTRKSYRYYDKDDTCSIEDIPSDELIPRFGAPSESEYVHRDRLGAYTYNLGVTTDYFRMRTETGGTYRGFYAPEFETVATDFMCVPVIESYENIDTIPTHQRNMHWTYMNITTFPIPSAVWDLPAACRERE</sequence>
<feature type="signal peptide" evidence="1">
    <location>
        <begin position="1"/>
        <end position="21"/>
    </location>
</feature>
<dbReference type="EnsemblMetazoa" id="Aqu2.1.32477_001">
    <property type="protein sequence ID" value="Aqu2.1.32477_001"/>
    <property type="gene ID" value="Aqu2.1.32477"/>
</dbReference>
<dbReference type="EnsemblMetazoa" id="XM_019996176.1">
    <property type="protein sequence ID" value="XP_019851735.1"/>
    <property type="gene ID" value="LOC109581771"/>
</dbReference>
<reference evidence="2" key="2">
    <citation type="submission" date="2017-05" db="UniProtKB">
        <authorList>
            <consortium name="EnsemblMetazoa"/>
        </authorList>
    </citation>
    <scope>IDENTIFICATION</scope>
</reference>
<dbReference type="InParanoid" id="A0A1X7UYN7"/>